<proteinExistence type="predicted"/>
<dbReference type="SUPFAM" id="SSF53098">
    <property type="entry name" value="Ribonuclease H-like"/>
    <property type="match status" value="1"/>
</dbReference>
<name>A0ABU3HQJ7_9CHRO</name>
<gene>
    <name evidence="3" type="ORF">RAM70_20805</name>
</gene>
<evidence type="ECO:0000259" key="2">
    <source>
        <dbReference type="Pfam" id="PF01609"/>
    </source>
</evidence>
<feature type="compositionally biased region" description="Polar residues" evidence="1">
    <location>
        <begin position="327"/>
        <end position="336"/>
    </location>
</feature>
<dbReference type="NCBIfam" id="NF033591">
    <property type="entry name" value="transpos_IS4_2"/>
    <property type="match status" value="1"/>
</dbReference>
<evidence type="ECO:0000313" key="3">
    <source>
        <dbReference type="EMBL" id="MDT3676828.1"/>
    </source>
</evidence>
<reference evidence="3" key="1">
    <citation type="submission" date="2023-08" db="EMBL/GenBank/DDBJ databases">
        <authorList>
            <person name="Park H.-K."/>
            <person name="Kim I.-S."/>
        </authorList>
    </citation>
    <scope>NUCLEOTIDE SEQUENCE</scope>
    <source>
        <strain evidence="3">NRERC-220</strain>
    </source>
</reference>
<evidence type="ECO:0000256" key="1">
    <source>
        <dbReference type="SAM" id="MobiDB-lite"/>
    </source>
</evidence>
<comment type="caution">
    <text evidence="3">The sequence shown here is derived from an EMBL/GenBank/DDBJ whole genome shotgun (WGS) entry which is preliminary data.</text>
</comment>
<feature type="region of interest" description="Disordered" evidence="1">
    <location>
        <begin position="317"/>
        <end position="336"/>
    </location>
</feature>
<feature type="domain" description="Transposase IS4-like" evidence="2">
    <location>
        <begin position="103"/>
        <end position="268"/>
    </location>
</feature>
<keyword evidence="4" id="KW-1185">Reference proteome</keyword>
<organism evidence="3 4">
    <name type="scientific">Microcystis wesenbergii NRERC-220</name>
    <dbReference type="NCBI Taxonomy" id="3068991"/>
    <lineage>
        <taxon>Bacteria</taxon>
        <taxon>Bacillati</taxon>
        <taxon>Cyanobacteriota</taxon>
        <taxon>Cyanophyceae</taxon>
        <taxon>Oscillatoriophycideae</taxon>
        <taxon>Chroococcales</taxon>
        <taxon>Microcystaceae</taxon>
        <taxon>Microcystis</taxon>
    </lineage>
</organism>
<dbReference type="RefSeq" id="WP_312675424.1">
    <property type="nucleotide sequence ID" value="NZ_JAVSJA010000001.1"/>
</dbReference>
<protein>
    <submittedName>
        <fullName evidence="3">IS4 family transposase</fullName>
    </submittedName>
</protein>
<dbReference type="Proteomes" id="UP001180650">
    <property type="component" value="Unassembled WGS sequence"/>
</dbReference>
<evidence type="ECO:0000313" key="4">
    <source>
        <dbReference type="Proteomes" id="UP001180650"/>
    </source>
</evidence>
<dbReference type="InterPro" id="IPR047658">
    <property type="entry name" value="IS4-like_transpos"/>
</dbReference>
<dbReference type="InterPro" id="IPR002559">
    <property type="entry name" value="Transposase_11"/>
</dbReference>
<accession>A0ABU3HQJ7</accession>
<sequence>MLENELGRARYLLLLMIVGTWQILKQAKLEILAEALPIPILFESRRKKLKRFLKLEILNIEKIWFLCLKEMLKQQQRFTTKGLAYIAIDRTSWGAINILMVSLIYDKRAIPIYGEILDKKGSSNLEEQQRVLEKTLSVLSGHKIVVLGDREFCSVSLGKWLQKQSLYFCLRQKKSTNVKTKEGIYQEMRALGLSPGTQLFLNDVNLTKEKGFGEFNLAGKWKKTYRGFPTKEPWYILTNFGDLETAIMAYQKRFDIEEMFRDFKSGGYSLEGSQLAPKYLSKLIIVIAIAYTSATLQGKKIKDMGIQKYVTRPEKRYKGQRRHSSFYVGQQGASQS</sequence>
<dbReference type="InterPro" id="IPR012337">
    <property type="entry name" value="RNaseH-like_sf"/>
</dbReference>
<dbReference type="EMBL" id="JAVSJA010000001">
    <property type="protein sequence ID" value="MDT3676828.1"/>
    <property type="molecule type" value="Genomic_DNA"/>
</dbReference>
<dbReference type="Pfam" id="PF01609">
    <property type="entry name" value="DDE_Tnp_1"/>
    <property type="match status" value="1"/>
</dbReference>